<protein>
    <recommendedName>
        <fullName evidence="3">LysM domain-containing protein</fullName>
    </recommendedName>
</protein>
<evidence type="ECO:0000313" key="1">
    <source>
        <dbReference type="EMBL" id="RKH69665.1"/>
    </source>
</evidence>
<proteinExistence type="predicted"/>
<organism evidence="1 2">
    <name type="scientific">Corallococcus interemptor</name>
    <dbReference type="NCBI Taxonomy" id="2316720"/>
    <lineage>
        <taxon>Bacteria</taxon>
        <taxon>Pseudomonadati</taxon>
        <taxon>Myxococcota</taxon>
        <taxon>Myxococcia</taxon>
        <taxon>Myxococcales</taxon>
        <taxon>Cystobacterineae</taxon>
        <taxon>Myxococcaceae</taxon>
        <taxon>Corallococcus</taxon>
    </lineage>
</organism>
<dbReference type="EMBL" id="RAWM01000031">
    <property type="protein sequence ID" value="RKH69665.1"/>
    <property type="molecule type" value="Genomic_DNA"/>
</dbReference>
<accession>A0A3A8QTH5</accession>
<dbReference type="RefSeq" id="WP_120549486.1">
    <property type="nucleotide sequence ID" value="NZ_RAWM01000031.1"/>
</dbReference>
<name>A0A3A8QTH5_9BACT</name>
<dbReference type="OrthoDB" id="9809850at2"/>
<gene>
    <name evidence="1" type="ORF">D7X96_14215</name>
</gene>
<dbReference type="AlphaFoldDB" id="A0A3A8QTH5"/>
<evidence type="ECO:0000313" key="2">
    <source>
        <dbReference type="Proteomes" id="UP000282656"/>
    </source>
</evidence>
<sequence>MFDPTSRYASLETVTLTLPDGRVVAYKRRRFLPSGQEMRLLAEVTVTEGDRLDLLTARTLGDPEQFWRVCDANDVLNPFDVMEEPGAVVRIAMPEF</sequence>
<evidence type="ECO:0008006" key="3">
    <source>
        <dbReference type="Google" id="ProtNLM"/>
    </source>
</evidence>
<reference evidence="2" key="1">
    <citation type="submission" date="2018-09" db="EMBL/GenBank/DDBJ databases">
        <authorList>
            <person name="Livingstone P.G."/>
            <person name="Whitworth D.E."/>
        </authorList>
    </citation>
    <scope>NUCLEOTIDE SEQUENCE [LARGE SCALE GENOMIC DNA]</scope>
    <source>
        <strain evidence="2">AB047A</strain>
    </source>
</reference>
<keyword evidence="2" id="KW-1185">Reference proteome</keyword>
<comment type="caution">
    <text evidence="1">The sequence shown here is derived from an EMBL/GenBank/DDBJ whole genome shotgun (WGS) entry which is preliminary data.</text>
</comment>
<dbReference type="Proteomes" id="UP000282656">
    <property type="component" value="Unassembled WGS sequence"/>
</dbReference>